<dbReference type="EMBL" id="CP060634">
    <property type="protein sequence ID" value="QNM05785.1"/>
    <property type="molecule type" value="Genomic_DNA"/>
</dbReference>
<evidence type="ECO:0000313" key="4">
    <source>
        <dbReference type="EMBL" id="QNM05785.1"/>
    </source>
</evidence>
<dbReference type="InterPro" id="IPR003961">
    <property type="entry name" value="FN3_dom"/>
</dbReference>
<dbReference type="SUPFAM" id="SSF49265">
    <property type="entry name" value="Fibronectin type III"/>
    <property type="match status" value="1"/>
</dbReference>
<evidence type="ECO:0000256" key="2">
    <source>
        <dbReference type="SAM" id="MobiDB-lite"/>
    </source>
</evidence>
<feature type="region of interest" description="Disordered" evidence="2">
    <location>
        <begin position="330"/>
        <end position="353"/>
    </location>
</feature>
<name>A0A7G9G4Q3_9FIRM</name>
<gene>
    <name evidence="4" type="ORF">H9Q78_01010</name>
</gene>
<dbReference type="PROSITE" id="PS50853">
    <property type="entry name" value="FN3"/>
    <property type="match status" value="1"/>
</dbReference>
<dbReference type="Gene3D" id="2.60.40.10">
    <property type="entry name" value="Immunoglobulins"/>
    <property type="match status" value="1"/>
</dbReference>
<dbReference type="Gene3D" id="2.60.40.4270">
    <property type="entry name" value="Listeria-Bacteroides repeat domain"/>
    <property type="match status" value="3"/>
</dbReference>
<dbReference type="AlphaFoldDB" id="A0A7G9G4Q3"/>
<dbReference type="CDD" id="cd00063">
    <property type="entry name" value="FN3"/>
    <property type="match status" value="1"/>
</dbReference>
<dbReference type="SMART" id="SM00060">
    <property type="entry name" value="FN3"/>
    <property type="match status" value="1"/>
</dbReference>
<evidence type="ECO:0000259" key="3">
    <source>
        <dbReference type="PROSITE" id="PS50853"/>
    </source>
</evidence>
<dbReference type="Pfam" id="PF00041">
    <property type="entry name" value="fn3"/>
    <property type="match status" value="1"/>
</dbReference>
<sequence length="707" mass="76687">MDMKKSCKIFAASIFLAAVIAGVLTAGNIPGLLDVVTSTVHAEGESGRVLPLPPLHPYVYATGKTWAMLAWDAPDGSDPRSADGYKIYQDDAKTSLNGGEKIDAAYGYYLVTNLTPDTTYQFHFAGVRGDIEGEKSAAVQAATLPDGFTLTGPQDQFKKEGETAEFEVEVQGIDATKDIVTYTWQQYDAAGIYQGQWNNIETWGEQTNVLKRTIHADNRGELNGKHYRVKADIQKGGTHSAITTLYSRAATLHVIDNDGKGRAAVGLTAVYEDGTPLPEYNGEYYINPGEKVTLTATAIKPDDSPVDSGAIDIGYQMNQVFDRIYKLNEGEEGPDKNGQVTATLQTGPGTDADEGICRLATEYRTGDPDDPRAYSAPVIIHMGENLAGESYQIDYQLNGGVNGPGNPLALPKDTRGVTLTDASRDYASFTGWYTDSATGAESRIENAELTRELLNSQADENGVVTLYAGWQDYEYLVTYDLGDCEPADTLAKAVNDPDNPDTYTMNESILLKAPVRPGYTFLGWYKEPERTNRVDHLPPYDASDGESFIPPEPPEAVTLYAKWQLEAYTITYILDGGTNNPANPASYTVESPDIILAAPSKEGAVFAGWYRNTLTVDGTNEQLDTITRGSTGDLTLYARWDAENKKSLLEKDNDGKGGNSGYLPVKKTTGGVKTGDTANSLIWVCLMLASGAGITIGVRKKKHSNRE</sequence>
<dbReference type="Proteomes" id="UP000515823">
    <property type="component" value="Chromosome"/>
</dbReference>
<feature type="compositionally biased region" description="Polar residues" evidence="2">
    <location>
        <begin position="338"/>
        <end position="348"/>
    </location>
</feature>
<comment type="subcellular location">
    <subcellularLocation>
        <location evidence="1">Cell envelope</location>
    </subcellularLocation>
</comment>
<evidence type="ECO:0000256" key="1">
    <source>
        <dbReference type="ARBA" id="ARBA00004196"/>
    </source>
</evidence>
<evidence type="ECO:0000313" key="5">
    <source>
        <dbReference type="Proteomes" id="UP000515823"/>
    </source>
</evidence>
<proteinExistence type="predicted"/>
<dbReference type="InterPro" id="IPR042229">
    <property type="entry name" value="Listeria/Bacterioides_rpt_sf"/>
</dbReference>
<reference evidence="4 5" key="1">
    <citation type="submission" date="2020-08" db="EMBL/GenBank/DDBJ databases">
        <authorList>
            <person name="Liu C."/>
            <person name="Sun Q."/>
        </authorList>
    </citation>
    <scope>NUCLEOTIDE SEQUENCE [LARGE SCALE GENOMIC DNA]</scope>
    <source>
        <strain evidence="4 5">NSJ-38</strain>
    </source>
</reference>
<keyword evidence="5" id="KW-1185">Reference proteome</keyword>
<dbReference type="RefSeq" id="WP_249303027.1">
    <property type="nucleotide sequence ID" value="NZ_CP060634.1"/>
</dbReference>
<dbReference type="Pfam" id="PF09479">
    <property type="entry name" value="Flg_new"/>
    <property type="match status" value="3"/>
</dbReference>
<dbReference type="KEGG" id="qdo:H9Q78_01010"/>
<protein>
    <submittedName>
        <fullName evidence="4">InlB B-repeat-containing protein</fullName>
    </submittedName>
</protein>
<dbReference type="InterPro" id="IPR013378">
    <property type="entry name" value="InlB-like_B-rpt"/>
</dbReference>
<accession>A0A7G9G4Q3</accession>
<dbReference type="GO" id="GO:0030313">
    <property type="term" value="C:cell envelope"/>
    <property type="evidence" value="ECO:0007669"/>
    <property type="project" value="UniProtKB-SubCell"/>
</dbReference>
<feature type="domain" description="Fibronectin type-III" evidence="3">
    <location>
        <begin position="53"/>
        <end position="146"/>
    </location>
</feature>
<dbReference type="InterPro" id="IPR036116">
    <property type="entry name" value="FN3_sf"/>
</dbReference>
<dbReference type="NCBIfam" id="TIGR02543">
    <property type="entry name" value="List_Bact_rpt"/>
    <property type="match status" value="2"/>
</dbReference>
<organism evidence="4 5">
    <name type="scientific">Qiania dongpingensis</name>
    <dbReference type="NCBI Taxonomy" id="2763669"/>
    <lineage>
        <taxon>Bacteria</taxon>
        <taxon>Bacillati</taxon>
        <taxon>Bacillota</taxon>
        <taxon>Clostridia</taxon>
        <taxon>Lachnospirales</taxon>
        <taxon>Lachnospiraceae</taxon>
        <taxon>Qiania</taxon>
    </lineage>
</organism>
<dbReference type="InterPro" id="IPR013783">
    <property type="entry name" value="Ig-like_fold"/>
</dbReference>